<proteinExistence type="predicted"/>
<keyword evidence="1" id="KW-0812">Transmembrane</keyword>
<accession>A0A382PMY1</accession>
<feature type="transmembrane region" description="Helical" evidence="1">
    <location>
        <begin position="12"/>
        <end position="30"/>
    </location>
</feature>
<name>A0A382PMY1_9ZZZZ</name>
<keyword evidence="1" id="KW-1133">Transmembrane helix</keyword>
<dbReference type="EMBL" id="UINC01108199">
    <property type="protein sequence ID" value="SVC74120.1"/>
    <property type="molecule type" value="Genomic_DNA"/>
</dbReference>
<evidence type="ECO:0000256" key="1">
    <source>
        <dbReference type="SAM" id="Phobius"/>
    </source>
</evidence>
<reference evidence="2" key="1">
    <citation type="submission" date="2018-05" db="EMBL/GenBank/DDBJ databases">
        <authorList>
            <person name="Lanie J.A."/>
            <person name="Ng W.-L."/>
            <person name="Kazmierczak K.M."/>
            <person name="Andrzejewski T.M."/>
            <person name="Davidsen T.M."/>
            <person name="Wayne K.J."/>
            <person name="Tettelin H."/>
            <person name="Glass J.I."/>
            <person name="Rusch D."/>
            <person name="Podicherti R."/>
            <person name="Tsui H.-C.T."/>
            <person name="Winkler M.E."/>
        </authorList>
    </citation>
    <scope>NUCLEOTIDE SEQUENCE</scope>
</reference>
<gene>
    <name evidence="2" type="ORF">METZ01_LOCUS326974</name>
</gene>
<protein>
    <submittedName>
        <fullName evidence="2">Uncharacterized protein</fullName>
    </submittedName>
</protein>
<keyword evidence="1" id="KW-0472">Membrane</keyword>
<dbReference type="AlphaFoldDB" id="A0A382PMY1"/>
<organism evidence="2">
    <name type="scientific">marine metagenome</name>
    <dbReference type="NCBI Taxonomy" id="408172"/>
    <lineage>
        <taxon>unclassified sequences</taxon>
        <taxon>metagenomes</taxon>
        <taxon>ecological metagenomes</taxon>
    </lineage>
</organism>
<evidence type="ECO:0000313" key="2">
    <source>
        <dbReference type="EMBL" id="SVC74120.1"/>
    </source>
</evidence>
<sequence length="35" mass="4024">MENKMNEKLKLVKGALIFVAGASFLAWTIYDVFFK</sequence>